<accession>A0AAD4UTH5</accession>
<organism evidence="1 2">
    <name type="scientific">Prunus dulcis</name>
    <name type="common">Almond</name>
    <name type="synonym">Amygdalus dulcis</name>
    <dbReference type="NCBI Taxonomy" id="3755"/>
    <lineage>
        <taxon>Eukaryota</taxon>
        <taxon>Viridiplantae</taxon>
        <taxon>Streptophyta</taxon>
        <taxon>Embryophyta</taxon>
        <taxon>Tracheophyta</taxon>
        <taxon>Spermatophyta</taxon>
        <taxon>Magnoliopsida</taxon>
        <taxon>eudicotyledons</taxon>
        <taxon>Gunneridae</taxon>
        <taxon>Pentapetalae</taxon>
        <taxon>rosids</taxon>
        <taxon>fabids</taxon>
        <taxon>Rosales</taxon>
        <taxon>Rosaceae</taxon>
        <taxon>Amygdaloideae</taxon>
        <taxon>Amygdaleae</taxon>
        <taxon>Prunus</taxon>
    </lineage>
</organism>
<sequence>MVKHAPNSKYHIGDVKNAKSLLKTLPQSIDKANECQQDAWDIGYSVEELGNDDLVEFIKPAIMPFLKALTLQALMPSLVVSLFTKQTLMPSMCNINVPSSTLRQVAGNIRTKHAVDGRRTKYSPGTCFSLGILWA</sequence>
<evidence type="ECO:0000313" key="1">
    <source>
        <dbReference type="EMBL" id="KAI5311637.1"/>
    </source>
</evidence>
<name>A0AAD4UTH5_PRUDU</name>
<proteinExistence type="predicted"/>
<dbReference type="EMBL" id="JAJFAZ020000008">
    <property type="protein sequence ID" value="KAI5311637.1"/>
    <property type="molecule type" value="Genomic_DNA"/>
</dbReference>
<dbReference type="Proteomes" id="UP001054821">
    <property type="component" value="Chromosome 8"/>
</dbReference>
<dbReference type="AlphaFoldDB" id="A0AAD4UTH5"/>
<gene>
    <name evidence="1" type="ORF">L3X38_040810</name>
</gene>
<reference evidence="1 2" key="1">
    <citation type="journal article" date="2022" name="G3 (Bethesda)">
        <title>Whole-genome sequence and methylome profiling of the almond [Prunus dulcis (Mill.) D.A. Webb] cultivar 'Nonpareil'.</title>
        <authorList>
            <person name="D'Amico-Willman K.M."/>
            <person name="Ouma W.Z."/>
            <person name="Meulia T."/>
            <person name="Sideli G.M."/>
            <person name="Gradziel T.M."/>
            <person name="Fresnedo-Ramirez J."/>
        </authorList>
    </citation>
    <scope>NUCLEOTIDE SEQUENCE [LARGE SCALE GENOMIC DNA]</scope>
    <source>
        <strain evidence="1">Clone GOH B32 T37-40</strain>
    </source>
</reference>
<comment type="caution">
    <text evidence="1">The sequence shown here is derived from an EMBL/GenBank/DDBJ whole genome shotgun (WGS) entry which is preliminary data.</text>
</comment>
<keyword evidence="2" id="KW-1185">Reference proteome</keyword>
<protein>
    <submittedName>
        <fullName evidence="1">Uncharacterized protein</fullName>
    </submittedName>
</protein>
<evidence type="ECO:0000313" key="2">
    <source>
        <dbReference type="Proteomes" id="UP001054821"/>
    </source>
</evidence>